<protein>
    <submittedName>
        <fullName evidence="1">Uncharacterized protein</fullName>
    </submittedName>
</protein>
<gene>
    <name evidence="1" type="ORF">A2U01_0013979</name>
</gene>
<evidence type="ECO:0000313" key="1">
    <source>
        <dbReference type="EMBL" id="MCH93032.1"/>
    </source>
</evidence>
<organism evidence="1 2">
    <name type="scientific">Trifolium medium</name>
    <dbReference type="NCBI Taxonomy" id="97028"/>
    <lineage>
        <taxon>Eukaryota</taxon>
        <taxon>Viridiplantae</taxon>
        <taxon>Streptophyta</taxon>
        <taxon>Embryophyta</taxon>
        <taxon>Tracheophyta</taxon>
        <taxon>Spermatophyta</taxon>
        <taxon>Magnoliopsida</taxon>
        <taxon>eudicotyledons</taxon>
        <taxon>Gunneridae</taxon>
        <taxon>Pentapetalae</taxon>
        <taxon>rosids</taxon>
        <taxon>fabids</taxon>
        <taxon>Fabales</taxon>
        <taxon>Fabaceae</taxon>
        <taxon>Papilionoideae</taxon>
        <taxon>50 kb inversion clade</taxon>
        <taxon>NPAAA clade</taxon>
        <taxon>Hologalegina</taxon>
        <taxon>IRL clade</taxon>
        <taxon>Trifolieae</taxon>
        <taxon>Trifolium</taxon>
    </lineage>
</organism>
<dbReference type="AlphaFoldDB" id="A0A392N0C5"/>
<evidence type="ECO:0000313" key="2">
    <source>
        <dbReference type="Proteomes" id="UP000265520"/>
    </source>
</evidence>
<proteinExistence type="predicted"/>
<accession>A0A392N0C5</accession>
<feature type="non-terminal residue" evidence="1">
    <location>
        <position position="88"/>
    </location>
</feature>
<dbReference type="EMBL" id="LXQA010024023">
    <property type="protein sequence ID" value="MCH93032.1"/>
    <property type="molecule type" value="Genomic_DNA"/>
</dbReference>
<reference evidence="1 2" key="1">
    <citation type="journal article" date="2018" name="Front. Plant Sci.">
        <title>Red Clover (Trifolium pratense) and Zigzag Clover (T. medium) - A Picture of Genomic Similarities and Differences.</title>
        <authorList>
            <person name="Dluhosova J."/>
            <person name="Istvanek J."/>
            <person name="Nedelnik J."/>
            <person name="Repkova J."/>
        </authorList>
    </citation>
    <scope>NUCLEOTIDE SEQUENCE [LARGE SCALE GENOMIC DNA]</scope>
    <source>
        <strain evidence="2">cv. 10/8</strain>
        <tissue evidence="1">Leaf</tissue>
    </source>
</reference>
<keyword evidence="2" id="KW-1185">Reference proteome</keyword>
<comment type="caution">
    <text evidence="1">The sequence shown here is derived from an EMBL/GenBank/DDBJ whole genome shotgun (WGS) entry which is preliminary data.</text>
</comment>
<sequence length="88" mass="10103">MDTSLPLVPSNIPNEIEVLFERLKDLPPHDSSLLQEEFTIVSDFTNIVAELQKFESFLSSSQKWKLLSLQMMVDILKSEIPFINSSFD</sequence>
<name>A0A392N0C5_9FABA</name>
<dbReference type="Proteomes" id="UP000265520">
    <property type="component" value="Unassembled WGS sequence"/>
</dbReference>